<accession>A0A1A9UF58</accession>
<keyword evidence="2" id="KW-1185">Reference proteome</keyword>
<reference evidence="1" key="1">
    <citation type="submission" date="2020-05" db="UniProtKB">
        <authorList>
            <consortium name="EnsemblMetazoa"/>
        </authorList>
    </citation>
    <scope>IDENTIFICATION</scope>
    <source>
        <strain evidence="1">TTRI</strain>
    </source>
</reference>
<protein>
    <submittedName>
        <fullName evidence="1">Uncharacterized protein</fullName>
    </submittedName>
</protein>
<dbReference type="VEuPathDB" id="VectorBase:GAUT002874"/>
<dbReference type="EnsemblMetazoa" id="GAUT002874-RA">
    <property type="protein sequence ID" value="GAUT002874-PA"/>
    <property type="gene ID" value="GAUT002874"/>
</dbReference>
<proteinExistence type="predicted"/>
<evidence type="ECO:0000313" key="1">
    <source>
        <dbReference type="EnsemblMetazoa" id="GAUT002874-PA"/>
    </source>
</evidence>
<dbReference type="AlphaFoldDB" id="A0A1A9UF58"/>
<dbReference type="Proteomes" id="UP000078200">
    <property type="component" value="Unassembled WGS sequence"/>
</dbReference>
<evidence type="ECO:0000313" key="2">
    <source>
        <dbReference type="Proteomes" id="UP000078200"/>
    </source>
</evidence>
<sequence>MQYSQGNTEPHSNDIVICLVNIEVISDRVTGLSQKPIEVTLEDLYFAHVSLHSPITSRLRAFRDWLHCSQILLWKAKPEQRKCAMHFRRLAYGNFSVQVAVFMPNLGPDLFYYPISNTSPVS</sequence>
<organism evidence="1 2">
    <name type="scientific">Glossina austeni</name>
    <name type="common">Savannah tsetse fly</name>
    <dbReference type="NCBI Taxonomy" id="7395"/>
    <lineage>
        <taxon>Eukaryota</taxon>
        <taxon>Metazoa</taxon>
        <taxon>Ecdysozoa</taxon>
        <taxon>Arthropoda</taxon>
        <taxon>Hexapoda</taxon>
        <taxon>Insecta</taxon>
        <taxon>Pterygota</taxon>
        <taxon>Neoptera</taxon>
        <taxon>Endopterygota</taxon>
        <taxon>Diptera</taxon>
        <taxon>Brachycera</taxon>
        <taxon>Muscomorpha</taxon>
        <taxon>Hippoboscoidea</taxon>
        <taxon>Glossinidae</taxon>
        <taxon>Glossina</taxon>
    </lineage>
</organism>
<name>A0A1A9UF58_GLOAU</name>